<dbReference type="AlphaFoldDB" id="A0A4C1UC65"/>
<keyword evidence="3" id="KW-1185">Reference proteome</keyword>
<dbReference type="Proteomes" id="UP000299102">
    <property type="component" value="Unassembled WGS sequence"/>
</dbReference>
<sequence>MQWRGKGVMAEMGGAEGSVKALIRRTSNLKETIAEAETSRAYSVKVLFLSGRAVDCEANEYAVSEAYSRWLAPPMDTRHSREMVSALPVSREGTGYPMERGVG</sequence>
<feature type="region of interest" description="Disordered" evidence="1">
    <location>
        <begin position="81"/>
        <end position="103"/>
    </location>
</feature>
<accession>A0A4C1UC65</accession>
<evidence type="ECO:0000313" key="3">
    <source>
        <dbReference type="Proteomes" id="UP000299102"/>
    </source>
</evidence>
<protein>
    <submittedName>
        <fullName evidence="2">Uncharacterized protein</fullName>
    </submittedName>
</protein>
<name>A0A4C1UC65_EUMVA</name>
<dbReference type="EMBL" id="BGZK01000156">
    <property type="protein sequence ID" value="GBP24031.1"/>
    <property type="molecule type" value="Genomic_DNA"/>
</dbReference>
<comment type="caution">
    <text evidence="2">The sequence shown here is derived from an EMBL/GenBank/DDBJ whole genome shotgun (WGS) entry which is preliminary data.</text>
</comment>
<organism evidence="2 3">
    <name type="scientific">Eumeta variegata</name>
    <name type="common">Bagworm moth</name>
    <name type="synonym">Eumeta japonica</name>
    <dbReference type="NCBI Taxonomy" id="151549"/>
    <lineage>
        <taxon>Eukaryota</taxon>
        <taxon>Metazoa</taxon>
        <taxon>Ecdysozoa</taxon>
        <taxon>Arthropoda</taxon>
        <taxon>Hexapoda</taxon>
        <taxon>Insecta</taxon>
        <taxon>Pterygota</taxon>
        <taxon>Neoptera</taxon>
        <taxon>Endopterygota</taxon>
        <taxon>Lepidoptera</taxon>
        <taxon>Glossata</taxon>
        <taxon>Ditrysia</taxon>
        <taxon>Tineoidea</taxon>
        <taxon>Psychidae</taxon>
        <taxon>Oiketicinae</taxon>
        <taxon>Eumeta</taxon>
    </lineage>
</organism>
<evidence type="ECO:0000256" key="1">
    <source>
        <dbReference type="SAM" id="MobiDB-lite"/>
    </source>
</evidence>
<gene>
    <name evidence="2" type="ORF">EVAR_10132_1</name>
</gene>
<reference evidence="2 3" key="1">
    <citation type="journal article" date="2019" name="Commun. Biol.">
        <title>The bagworm genome reveals a unique fibroin gene that provides high tensile strength.</title>
        <authorList>
            <person name="Kono N."/>
            <person name="Nakamura H."/>
            <person name="Ohtoshi R."/>
            <person name="Tomita M."/>
            <person name="Numata K."/>
            <person name="Arakawa K."/>
        </authorList>
    </citation>
    <scope>NUCLEOTIDE SEQUENCE [LARGE SCALE GENOMIC DNA]</scope>
</reference>
<evidence type="ECO:0000313" key="2">
    <source>
        <dbReference type="EMBL" id="GBP24031.1"/>
    </source>
</evidence>
<proteinExistence type="predicted"/>